<evidence type="ECO:0000313" key="2">
    <source>
        <dbReference type="Proteomes" id="UP000777438"/>
    </source>
</evidence>
<sequence>MAVETAISYQLPFDQPSPYERNVSSCSYLEMLPDELLLKILVYVMTEQSPFSLENCIDCARTGQLFRSAVYSRLWHKTHLTDWILINTTCRRIRHIGWEAFFTSKTVFTSQSLGTKLIVSEDEPGWSPASRPLFHASLLDYVRDLVIAPVNVQSASDFAKMPQFLQSFSNLRTCTLQISYRQGDSIDYVKDRRLLGKNTSARRFSGMGMNTTQELKRRLVALGVSKKLDLKLAVCPHLDMTTSWYENILERNIFPMLDLRIELASM</sequence>
<accession>A0A9P9ANL4</accession>
<dbReference type="InterPro" id="IPR036047">
    <property type="entry name" value="F-box-like_dom_sf"/>
</dbReference>
<keyword evidence="2" id="KW-1185">Reference proteome</keyword>
<evidence type="ECO:0000313" key="1">
    <source>
        <dbReference type="EMBL" id="KAH6887055.1"/>
    </source>
</evidence>
<dbReference type="Proteomes" id="UP000777438">
    <property type="component" value="Unassembled WGS sequence"/>
</dbReference>
<dbReference type="OrthoDB" id="5340558at2759"/>
<proteinExistence type="predicted"/>
<reference evidence="1 2" key="1">
    <citation type="journal article" date="2021" name="Nat. Commun.">
        <title>Genetic determinants of endophytism in the Arabidopsis root mycobiome.</title>
        <authorList>
            <person name="Mesny F."/>
            <person name="Miyauchi S."/>
            <person name="Thiergart T."/>
            <person name="Pickel B."/>
            <person name="Atanasova L."/>
            <person name="Karlsson M."/>
            <person name="Huettel B."/>
            <person name="Barry K.W."/>
            <person name="Haridas S."/>
            <person name="Chen C."/>
            <person name="Bauer D."/>
            <person name="Andreopoulos W."/>
            <person name="Pangilinan J."/>
            <person name="LaButti K."/>
            <person name="Riley R."/>
            <person name="Lipzen A."/>
            <person name="Clum A."/>
            <person name="Drula E."/>
            <person name="Henrissat B."/>
            <person name="Kohler A."/>
            <person name="Grigoriev I.V."/>
            <person name="Martin F.M."/>
            <person name="Hacquard S."/>
        </authorList>
    </citation>
    <scope>NUCLEOTIDE SEQUENCE [LARGE SCALE GENOMIC DNA]</scope>
    <source>
        <strain evidence="1 2">MPI-CAGE-CH-0241</strain>
    </source>
</reference>
<dbReference type="SUPFAM" id="SSF81383">
    <property type="entry name" value="F-box domain"/>
    <property type="match status" value="1"/>
</dbReference>
<evidence type="ECO:0008006" key="3">
    <source>
        <dbReference type="Google" id="ProtNLM"/>
    </source>
</evidence>
<dbReference type="EMBL" id="JAGPYM010000015">
    <property type="protein sequence ID" value="KAH6887055.1"/>
    <property type="molecule type" value="Genomic_DNA"/>
</dbReference>
<dbReference type="AlphaFoldDB" id="A0A9P9ANL4"/>
<comment type="caution">
    <text evidence="1">The sequence shown here is derived from an EMBL/GenBank/DDBJ whole genome shotgun (WGS) entry which is preliminary data.</text>
</comment>
<protein>
    <recommendedName>
        <fullName evidence="3">F-box domain-containing protein</fullName>
    </recommendedName>
</protein>
<name>A0A9P9ANL4_9HYPO</name>
<organism evidence="1 2">
    <name type="scientific">Thelonectria olida</name>
    <dbReference type="NCBI Taxonomy" id="1576542"/>
    <lineage>
        <taxon>Eukaryota</taxon>
        <taxon>Fungi</taxon>
        <taxon>Dikarya</taxon>
        <taxon>Ascomycota</taxon>
        <taxon>Pezizomycotina</taxon>
        <taxon>Sordariomycetes</taxon>
        <taxon>Hypocreomycetidae</taxon>
        <taxon>Hypocreales</taxon>
        <taxon>Nectriaceae</taxon>
        <taxon>Thelonectria</taxon>
    </lineage>
</organism>
<gene>
    <name evidence="1" type="ORF">B0T10DRAFT_490655</name>
</gene>